<dbReference type="GO" id="GO:0005634">
    <property type="term" value="C:nucleus"/>
    <property type="evidence" value="ECO:0007669"/>
    <property type="project" value="UniProtKB-SubCell"/>
</dbReference>
<keyword evidence="11" id="KW-1185">Reference proteome</keyword>
<dbReference type="PROSITE" id="PS51294">
    <property type="entry name" value="HTH_MYB"/>
    <property type="match status" value="2"/>
</dbReference>
<keyword evidence="7" id="KW-0539">Nucleus</keyword>
<accession>A0AAE1MY52</accession>
<comment type="caution">
    <text evidence="10">The sequence shown here is derived from an EMBL/GenBank/DDBJ whole genome shotgun (WGS) entry which is preliminary data.</text>
</comment>
<dbReference type="GO" id="GO:0003677">
    <property type="term" value="F:DNA binding"/>
    <property type="evidence" value="ECO:0007669"/>
    <property type="project" value="UniProtKB-KW"/>
</dbReference>
<dbReference type="Pfam" id="PF00249">
    <property type="entry name" value="Myb_DNA-binding"/>
    <property type="match status" value="2"/>
</dbReference>
<evidence type="ECO:0000256" key="5">
    <source>
        <dbReference type="ARBA" id="ARBA00023159"/>
    </source>
</evidence>
<organism evidence="10 11">
    <name type="scientific">Acacia crassicarpa</name>
    <name type="common">northern wattle</name>
    <dbReference type="NCBI Taxonomy" id="499986"/>
    <lineage>
        <taxon>Eukaryota</taxon>
        <taxon>Viridiplantae</taxon>
        <taxon>Streptophyta</taxon>
        <taxon>Embryophyta</taxon>
        <taxon>Tracheophyta</taxon>
        <taxon>Spermatophyta</taxon>
        <taxon>Magnoliopsida</taxon>
        <taxon>eudicotyledons</taxon>
        <taxon>Gunneridae</taxon>
        <taxon>Pentapetalae</taxon>
        <taxon>rosids</taxon>
        <taxon>fabids</taxon>
        <taxon>Fabales</taxon>
        <taxon>Fabaceae</taxon>
        <taxon>Caesalpinioideae</taxon>
        <taxon>mimosoid clade</taxon>
        <taxon>Acacieae</taxon>
        <taxon>Acacia</taxon>
    </lineage>
</organism>
<evidence type="ECO:0000256" key="3">
    <source>
        <dbReference type="ARBA" id="ARBA00023015"/>
    </source>
</evidence>
<dbReference type="EMBL" id="JAWXYG010000002">
    <property type="protein sequence ID" value="KAK4279397.1"/>
    <property type="molecule type" value="Genomic_DNA"/>
</dbReference>
<dbReference type="PANTHER" id="PTHR47999:SF24">
    <property type="entry name" value="TRANSCRIPTION FACTOR MYB90"/>
    <property type="match status" value="1"/>
</dbReference>
<feature type="domain" description="Myb-like" evidence="8">
    <location>
        <begin position="57"/>
        <end position="107"/>
    </location>
</feature>
<dbReference type="AlphaFoldDB" id="A0AAE1MY52"/>
<keyword evidence="2" id="KW-0677">Repeat</keyword>
<evidence type="ECO:0000256" key="6">
    <source>
        <dbReference type="ARBA" id="ARBA00023163"/>
    </source>
</evidence>
<feature type="domain" description="Myb-like" evidence="8">
    <location>
        <begin position="4"/>
        <end position="56"/>
    </location>
</feature>
<dbReference type="InterPro" id="IPR017930">
    <property type="entry name" value="Myb_dom"/>
</dbReference>
<keyword evidence="4" id="KW-0238">DNA-binding</keyword>
<dbReference type="SUPFAM" id="SSF46689">
    <property type="entry name" value="Homeodomain-like"/>
    <property type="match status" value="1"/>
</dbReference>
<evidence type="ECO:0000313" key="10">
    <source>
        <dbReference type="EMBL" id="KAK4279397.1"/>
    </source>
</evidence>
<dbReference type="GO" id="GO:0080090">
    <property type="term" value="P:regulation of primary metabolic process"/>
    <property type="evidence" value="ECO:0007669"/>
    <property type="project" value="UniProtKB-ARBA"/>
</dbReference>
<dbReference type="InterPro" id="IPR009057">
    <property type="entry name" value="Homeodomain-like_sf"/>
</dbReference>
<dbReference type="SMART" id="SM00717">
    <property type="entry name" value="SANT"/>
    <property type="match status" value="2"/>
</dbReference>
<keyword evidence="5" id="KW-0010">Activator</keyword>
<keyword evidence="6" id="KW-0804">Transcription</keyword>
<dbReference type="InterPro" id="IPR015495">
    <property type="entry name" value="Myb_TF_plants"/>
</dbReference>
<gene>
    <name evidence="10" type="ORF">QN277_011184</name>
</gene>
<evidence type="ECO:0000256" key="1">
    <source>
        <dbReference type="ARBA" id="ARBA00004123"/>
    </source>
</evidence>
<evidence type="ECO:0000256" key="7">
    <source>
        <dbReference type="ARBA" id="ARBA00023242"/>
    </source>
</evidence>
<evidence type="ECO:0000256" key="4">
    <source>
        <dbReference type="ARBA" id="ARBA00023125"/>
    </source>
</evidence>
<dbReference type="CDD" id="cd00167">
    <property type="entry name" value="SANT"/>
    <property type="match status" value="2"/>
</dbReference>
<dbReference type="FunFam" id="1.10.10.60:FF:000218">
    <property type="entry name" value="Myb transcription factor"/>
    <property type="match status" value="1"/>
</dbReference>
<protein>
    <submittedName>
        <fullName evidence="10">Uncharacterized protein</fullName>
    </submittedName>
</protein>
<dbReference type="PANTHER" id="PTHR47999">
    <property type="entry name" value="TRANSCRIPTION FACTOR MYB8-RELATED-RELATED"/>
    <property type="match status" value="1"/>
</dbReference>
<dbReference type="PROSITE" id="PS50090">
    <property type="entry name" value="MYB_LIKE"/>
    <property type="match status" value="2"/>
</dbReference>
<comment type="subcellular location">
    <subcellularLocation>
        <location evidence="1">Nucleus</location>
    </subcellularLocation>
</comment>
<feature type="domain" description="HTH myb-type" evidence="9">
    <location>
        <begin position="61"/>
        <end position="111"/>
    </location>
</feature>
<evidence type="ECO:0000259" key="8">
    <source>
        <dbReference type="PROSITE" id="PS50090"/>
    </source>
</evidence>
<dbReference type="Gene3D" id="1.10.10.60">
    <property type="entry name" value="Homeodomain-like"/>
    <property type="match status" value="2"/>
</dbReference>
<reference evidence="10" key="1">
    <citation type="submission" date="2023-10" db="EMBL/GenBank/DDBJ databases">
        <title>Chromosome-level genome of the transformable northern wattle, Acacia crassicarpa.</title>
        <authorList>
            <person name="Massaro I."/>
            <person name="Sinha N.R."/>
            <person name="Poethig S."/>
            <person name="Leichty A.R."/>
        </authorList>
    </citation>
    <scope>NUCLEOTIDE SEQUENCE</scope>
    <source>
        <strain evidence="10">Acra3RX</strain>
        <tissue evidence="10">Leaf</tissue>
    </source>
</reference>
<keyword evidence="3" id="KW-0805">Transcription regulation</keyword>
<dbReference type="InterPro" id="IPR001005">
    <property type="entry name" value="SANT/Myb"/>
</dbReference>
<evidence type="ECO:0000313" key="11">
    <source>
        <dbReference type="Proteomes" id="UP001293593"/>
    </source>
</evidence>
<evidence type="ECO:0000259" key="9">
    <source>
        <dbReference type="PROSITE" id="PS51294"/>
    </source>
</evidence>
<dbReference type="Proteomes" id="UP001293593">
    <property type="component" value="Unassembled WGS sequence"/>
</dbReference>
<name>A0AAE1MY52_9FABA</name>
<proteinExistence type="predicted"/>
<sequence length="247" mass="28917">METPSGVRKGTWSKEEDDLLRACVQRYGEGKWHLVPQRAALNRCRKSCRLRWLNYLKPGIKRGNFSEDEADMIMRFHRLLGNRWSLIAARFPGRTSNDVKNYWNSHIRKKLRCSFTENNKEKQVASSMRRHQVIMPQPTTLSRNYSSRTRKELPEEEAVVANTYDNSSGRRYKPIIASDSDNTYKSESDEALLVADSAEMAKEWCESLLDDFNKGNEEDNSWCLGEEEHSKFLAQFWDHDLQLDLFQ</sequence>
<evidence type="ECO:0000256" key="2">
    <source>
        <dbReference type="ARBA" id="ARBA00022737"/>
    </source>
</evidence>
<feature type="domain" description="HTH myb-type" evidence="9">
    <location>
        <begin position="1"/>
        <end position="60"/>
    </location>
</feature>